<keyword evidence="4 6" id="KW-0378">Hydrolase</keyword>
<dbReference type="SUPFAM" id="SSF51445">
    <property type="entry name" value="(Trans)glycosidases"/>
    <property type="match status" value="1"/>
</dbReference>
<comment type="caution">
    <text evidence="11">The sequence shown here is derived from an EMBL/GenBank/DDBJ whole genome shotgun (WGS) entry which is preliminary data.</text>
</comment>
<dbReference type="InterPro" id="IPR011013">
    <property type="entry name" value="Gal_mutarotase_sf_dom"/>
</dbReference>
<dbReference type="STRING" id="1093900.A0A507B0W1"/>
<feature type="domain" description="Glycosyl hydrolase family 31 C-terminal" evidence="10">
    <location>
        <begin position="651"/>
        <end position="739"/>
    </location>
</feature>
<dbReference type="SUPFAM" id="SSF51011">
    <property type="entry name" value="Glycosyl hydrolase domain"/>
    <property type="match status" value="1"/>
</dbReference>
<dbReference type="InterPro" id="IPR013780">
    <property type="entry name" value="Glyco_hydro_b"/>
</dbReference>
<comment type="similarity">
    <text evidence="2 6">Belongs to the glycosyl hydrolase 31 family.</text>
</comment>
<dbReference type="RefSeq" id="XP_030995244.1">
    <property type="nucleotide sequence ID" value="XM_031140589.1"/>
</dbReference>
<proteinExistence type="inferred from homology"/>
<evidence type="ECO:0000256" key="6">
    <source>
        <dbReference type="RuleBase" id="RU361185"/>
    </source>
</evidence>
<protein>
    <recommendedName>
        <fullName evidence="3">alpha-glucosidase</fullName>
        <ecNumber evidence="3">3.2.1.20</ecNumber>
    </recommendedName>
</protein>
<evidence type="ECO:0000256" key="2">
    <source>
        <dbReference type="ARBA" id="ARBA00007806"/>
    </source>
</evidence>
<dbReference type="OrthoDB" id="5839090at2759"/>
<evidence type="ECO:0000256" key="1">
    <source>
        <dbReference type="ARBA" id="ARBA00001657"/>
    </source>
</evidence>
<dbReference type="GO" id="GO:0005975">
    <property type="term" value="P:carbohydrate metabolic process"/>
    <property type="evidence" value="ECO:0007669"/>
    <property type="project" value="InterPro"/>
</dbReference>
<organism evidence="11 12">
    <name type="scientific">Thyridium curvatum</name>
    <dbReference type="NCBI Taxonomy" id="1093900"/>
    <lineage>
        <taxon>Eukaryota</taxon>
        <taxon>Fungi</taxon>
        <taxon>Dikarya</taxon>
        <taxon>Ascomycota</taxon>
        <taxon>Pezizomycotina</taxon>
        <taxon>Sordariomycetes</taxon>
        <taxon>Sordariomycetidae</taxon>
        <taxon>Thyridiales</taxon>
        <taxon>Thyridiaceae</taxon>
        <taxon>Thyridium</taxon>
    </lineage>
</organism>
<evidence type="ECO:0000256" key="7">
    <source>
        <dbReference type="SAM" id="SignalP"/>
    </source>
</evidence>
<evidence type="ECO:0000313" key="12">
    <source>
        <dbReference type="Proteomes" id="UP000319257"/>
    </source>
</evidence>
<evidence type="ECO:0000256" key="3">
    <source>
        <dbReference type="ARBA" id="ARBA00012741"/>
    </source>
</evidence>
<evidence type="ECO:0000259" key="9">
    <source>
        <dbReference type="Pfam" id="PF13802"/>
    </source>
</evidence>
<feature type="domain" description="Glycoside hydrolase family 31 TIM barrel" evidence="8">
    <location>
        <begin position="269"/>
        <end position="642"/>
    </location>
</feature>
<feature type="chain" id="PRO_5021257191" description="alpha-glucosidase" evidence="7">
    <location>
        <begin position="21"/>
        <end position="853"/>
    </location>
</feature>
<dbReference type="GO" id="GO:0004558">
    <property type="term" value="F:alpha-1,4-glucosidase activity"/>
    <property type="evidence" value="ECO:0007669"/>
    <property type="project" value="UniProtKB-EC"/>
</dbReference>
<dbReference type="EMBL" id="SKBQ01000033">
    <property type="protein sequence ID" value="TPX13533.1"/>
    <property type="molecule type" value="Genomic_DNA"/>
</dbReference>
<dbReference type="InterPro" id="IPR030458">
    <property type="entry name" value="Glyco_hydro_31_AS"/>
</dbReference>
<dbReference type="SUPFAM" id="SSF74650">
    <property type="entry name" value="Galactose mutarotase-like"/>
    <property type="match status" value="1"/>
</dbReference>
<name>A0A507B0W1_9PEZI</name>
<dbReference type="Gene3D" id="3.20.20.80">
    <property type="entry name" value="Glycosidases"/>
    <property type="match status" value="1"/>
</dbReference>
<comment type="catalytic activity">
    <reaction evidence="1">
        <text>Hydrolysis of terminal, non-reducing (1-&gt;4)-linked alpha-D-glucose residues with release of alpha-D-glucose.</text>
        <dbReference type="EC" id="3.2.1.20"/>
    </reaction>
</comment>
<feature type="signal peptide" evidence="7">
    <location>
        <begin position="1"/>
        <end position="20"/>
    </location>
</feature>
<dbReference type="Pfam" id="PF01055">
    <property type="entry name" value="Glyco_hydro_31_2nd"/>
    <property type="match status" value="1"/>
</dbReference>
<dbReference type="Pfam" id="PF21365">
    <property type="entry name" value="Glyco_hydro_31_3rd"/>
    <property type="match status" value="1"/>
</dbReference>
<dbReference type="InterPro" id="IPR048395">
    <property type="entry name" value="Glyco_hydro_31_C"/>
</dbReference>
<evidence type="ECO:0000313" key="11">
    <source>
        <dbReference type="EMBL" id="TPX13533.1"/>
    </source>
</evidence>
<dbReference type="PANTHER" id="PTHR22762:SF95">
    <property type="entry name" value="ALPHA_BETA-GLUCOSIDASE AGDC-RELATED"/>
    <property type="match status" value="1"/>
</dbReference>
<dbReference type="Proteomes" id="UP000319257">
    <property type="component" value="Unassembled WGS sequence"/>
</dbReference>
<dbReference type="Pfam" id="PF13802">
    <property type="entry name" value="Gal_mutarotas_2"/>
    <property type="match status" value="1"/>
</dbReference>
<accession>A0A507B0W1</accession>
<dbReference type="InterPro" id="IPR000322">
    <property type="entry name" value="Glyco_hydro_31_TIM"/>
</dbReference>
<keyword evidence="12" id="KW-1185">Reference proteome</keyword>
<feature type="domain" description="Glycoside hydrolase family 31 N-terminal" evidence="9">
    <location>
        <begin position="97"/>
        <end position="222"/>
    </location>
</feature>
<dbReference type="InterPro" id="IPR017853">
    <property type="entry name" value="GH"/>
</dbReference>
<dbReference type="InterPro" id="IPR025887">
    <property type="entry name" value="Glyco_hydro_31_N_dom"/>
</dbReference>
<dbReference type="InParanoid" id="A0A507B0W1"/>
<evidence type="ECO:0000259" key="8">
    <source>
        <dbReference type="Pfam" id="PF01055"/>
    </source>
</evidence>
<dbReference type="GeneID" id="41973451"/>
<keyword evidence="7" id="KW-0732">Signal</keyword>
<dbReference type="PANTHER" id="PTHR22762">
    <property type="entry name" value="ALPHA-GLUCOSIDASE"/>
    <property type="match status" value="1"/>
</dbReference>
<dbReference type="CDD" id="cd14752">
    <property type="entry name" value="GH31_N"/>
    <property type="match status" value="1"/>
</dbReference>
<evidence type="ECO:0000256" key="5">
    <source>
        <dbReference type="ARBA" id="ARBA00023295"/>
    </source>
</evidence>
<dbReference type="EC" id="3.2.1.20" evidence="3"/>
<gene>
    <name evidence="11" type="ORF">E0L32_006004</name>
</gene>
<evidence type="ECO:0000259" key="10">
    <source>
        <dbReference type="Pfam" id="PF21365"/>
    </source>
</evidence>
<dbReference type="Gene3D" id="2.60.40.1180">
    <property type="entry name" value="Golgi alpha-mannosidase II"/>
    <property type="match status" value="2"/>
</dbReference>
<keyword evidence="5 6" id="KW-0326">Glycosidase</keyword>
<reference evidence="11 12" key="1">
    <citation type="submission" date="2019-06" db="EMBL/GenBank/DDBJ databases">
        <title>Draft genome sequence of the filamentous fungus Phialemoniopsis curvata isolated from diesel fuel.</title>
        <authorList>
            <person name="Varaljay V.A."/>
            <person name="Lyon W.J."/>
            <person name="Crouch A.L."/>
            <person name="Drake C.E."/>
            <person name="Hollomon J.M."/>
            <person name="Nadeau L.J."/>
            <person name="Nunn H.S."/>
            <person name="Stevenson B.S."/>
            <person name="Bojanowski C.L."/>
            <person name="Crookes-Goodson W.J."/>
        </authorList>
    </citation>
    <scope>NUCLEOTIDE SEQUENCE [LARGE SCALE GENOMIC DNA]</scope>
    <source>
        <strain evidence="11 12">D216</strain>
    </source>
</reference>
<evidence type="ECO:0000256" key="4">
    <source>
        <dbReference type="ARBA" id="ARBA00022801"/>
    </source>
</evidence>
<dbReference type="AlphaFoldDB" id="A0A507B0W1"/>
<dbReference type="Gene3D" id="2.60.40.1760">
    <property type="entry name" value="glycosyl hydrolase (family 31)"/>
    <property type="match status" value="1"/>
</dbReference>
<dbReference type="PROSITE" id="PS00129">
    <property type="entry name" value="GLYCOSYL_HYDROL_F31_1"/>
    <property type="match status" value="1"/>
</dbReference>
<dbReference type="GO" id="GO:0030246">
    <property type="term" value="F:carbohydrate binding"/>
    <property type="evidence" value="ECO:0007669"/>
    <property type="project" value="InterPro"/>
</dbReference>
<dbReference type="CDD" id="cd06602">
    <property type="entry name" value="GH31_MGAM_SI_GAA"/>
    <property type="match status" value="1"/>
</dbReference>
<sequence>MVRNILFGLVILAQAMTGASLKCRGDPSKCPGYKAENIAKTDSGITADLNLAGAACNAYSRDLKNLKLLIEYETKDRLHVKISDAGNNVYQVHESIFTRPKSNKVSAADSNLKIDMVENPFSFVVSRKSSGEVLFNTTGSQLIMETQYVRLRTSLPQDPNLYGLGEHSDSFRLPTKGYKRTMWNAESPFIPRKSNLYGTHPVYFEHRGKGGTHGVFLLNANGMDVKIDQDAAGQFLEYNTIGGIVDMYFLAGPTPNDVSKQYAEVAGLPVMQQYWTFGYHQCKFGWKNIETYNAVVQNYSDAGIPLETLWGDIDYMDGRADFTLDPVNFPLPKYRELVDRLHSHDQHMVMMVDPAIPQRTTYEPYVRGKKVDAFLKADDGSDYYGAQWAGTSVWPDWFAPNTNEWWQSEIMRFFDADKGVNVDGLWNDMNEVSNFCHEDRCPVNQVRNPKNKPKEGAALGLQEYRNLVYPAYKIGNHRGNLSHQALSTNVTNFDGSVQYDTHSLYGNGMVASTRGALLRRRPGVRPFVLTRASYAGMGTHGAHWFGDNNSTWSDYRIQIAQMIAFTSVHQVSMVGSDVCGFNGVADEKMCSRWAMLGALSPFYRNHADQSAPPQEFYRWPLVAQTAKKAIDMRYRLIDYFYTHMQRQTETGEPAVKPLFYLYPEDANTFPIDLQYFFGDSLLVSPVTGDYSQDVTFYLPDDVFYDFWTGEKVEGAGKTVTRTGVAWDDIPLHVRGGSIVATRAQSANTTAALRTKNFSLLVAPGRDGKASGSLYLDDGKSIDVGDAFSRIDFTWDGSVLRSSGKFGYKTDVRIESVVFMGGAKQGTKASVMAGEGAAAAQGSWPLTEAVEIKI</sequence>